<evidence type="ECO:0000313" key="5">
    <source>
        <dbReference type="Proteomes" id="UP000438448"/>
    </source>
</evidence>
<evidence type="ECO:0000313" key="4">
    <source>
        <dbReference type="EMBL" id="MQY23424.1"/>
    </source>
</evidence>
<keyword evidence="2" id="KW-1133">Transmembrane helix</keyword>
<dbReference type="InterPro" id="IPR012347">
    <property type="entry name" value="Ferritin-like"/>
</dbReference>
<feature type="transmembrane region" description="Helical" evidence="2">
    <location>
        <begin position="56"/>
        <end position="75"/>
    </location>
</feature>
<dbReference type="EMBL" id="WEGK01000019">
    <property type="protein sequence ID" value="MQY23424.1"/>
    <property type="molecule type" value="Genomic_DNA"/>
</dbReference>
<reference evidence="4 5" key="1">
    <citation type="submission" date="2019-10" db="EMBL/GenBank/DDBJ databases">
        <title>Nocardia macrotermitis sp. nov. and Nocardia aurantia sp. nov., isolated from the gut of fungus growing-termite Macrotermes natalensis.</title>
        <authorList>
            <person name="Benndorf R."/>
            <person name="Schwitalla J."/>
            <person name="Martin K."/>
            <person name="De Beer W."/>
            <person name="Kaster A.-K."/>
            <person name="Vollmers J."/>
            <person name="Poulsen M."/>
            <person name="Beemelmanns C."/>
        </authorList>
    </citation>
    <scope>NUCLEOTIDE SEQUENCE [LARGE SCALE GENOMIC DNA]</scope>
    <source>
        <strain evidence="4 5">RB20</strain>
    </source>
</reference>
<dbReference type="Gene3D" id="1.20.1260.10">
    <property type="match status" value="1"/>
</dbReference>
<accession>A0A7K0DF08</accession>
<dbReference type="AlphaFoldDB" id="A0A7K0DF08"/>
<keyword evidence="5" id="KW-1185">Reference proteome</keyword>
<dbReference type="InterPro" id="IPR005183">
    <property type="entry name" value="DUF305_CopM-like"/>
</dbReference>
<proteinExistence type="predicted"/>
<dbReference type="PANTHER" id="PTHR36933">
    <property type="entry name" value="SLL0788 PROTEIN"/>
    <property type="match status" value="1"/>
</dbReference>
<protein>
    <recommendedName>
        <fullName evidence="3">DUF305 domain-containing protein</fullName>
    </recommendedName>
</protein>
<feature type="region of interest" description="Disordered" evidence="1">
    <location>
        <begin position="1"/>
        <end position="49"/>
    </location>
</feature>
<dbReference type="Proteomes" id="UP000438448">
    <property type="component" value="Unassembled WGS sequence"/>
</dbReference>
<dbReference type="Pfam" id="PF03713">
    <property type="entry name" value="DUF305"/>
    <property type="match status" value="1"/>
</dbReference>
<feature type="domain" description="DUF305" evidence="3">
    <location>
        <begin position="91"/>
        <end position="262"/>
    </location>
</feature>
<evidence type="ECO:0000259" key="3">
    <source>
        <dbReference type="Pfam" id="PF03713"/>
    </source>
</evidence>
<evidence type="ECO:0000256" key="1">
    <source>
        <dbReference type="SAM" id="MobiDB-lite"/>
    </source>
</evidence>
<gene>
    <name evidence="4" type="ORF">NRB20_65540</name>
</gene>
<comment type="caution">
    <text evidence="4">The sequence shown here is derived from an EMBL/GenBank/DDBJ whole genome shotgun (WGS) entry which is preliminary data.</text>
</comment>
<name>A0A7K0DF08_9NOCA</name>
<keyword evidence="2" id="KW-0472">Membrane</keyword>
<evidence type="ECO:0000256" key="2">
    <source>
        <dbReference type="SAM" id="Phobius"/>
    </source>
</evidence>
<dbReference type="PANTHER" id="PTHR36933:SF1">
    <property type="entry name" value="SLL0788 PROTEIN"/>
    <property type="match status" value="1"/>
</dbReference>
<sequence>MSTEAVGGNESGRADDPDDSDAVRAESGLGESGRAASADLDSTEADGSSPRRRTTLFVLLGACLLLTGFAIGVIARIPLQDKGDAAPNAVDVGFCQDMSVHHAQAVQMAALELSGGSDPEIKRFAYDILTTQQNQAGRMQGWLQLWQRPSVDPDGYMGWMSAHGGMHDSMGSMPSMSMSAQPTGAVQSMPGMATATEMNRLRQLTGPEQDTLFLQLMLRHHQGGITMVDYASTHADTDAVRTLATSMNATQQGEIQLMTQLLTARNAPPLPMT</sequence>
<keyword evidence="2" id="KW-0812">Transmembrane</keyword>
<organism evidence="4 5">
    <name type="scientific">Nocardia macrotermitis</name>
    <dbReference type="NCBI Taxonomy" id="2585198"/>
    <lineage>
        <taxon>Bacteria</taxon>
        <taxon>Bacillati</taxon>
        <taxon>Actinomycetota</taxon>
        <taxon>Actinomycetes</taxon>
        <taxon>Mycobacteriales</taxon>
        <taxon>Nocardiaceae</taxon>
        <taxon>Nocardia</taxon>
    </lineage>
</organism>